<evidence type="ECO:0000256" key="4">
    <source>
        <dbReference type="ARBA" id="ARBA00022989"/>
    </source>
</evidence>
<feature type="transmembrane region" description="Helical" evidence="7">
    <location>
        <begin position="73"/>
        <end position="95"/>
    </location>
</feature>
<dbReference type="InterPro" id="IPR022357">
    <property type="entry name" value="MIP_CS"/>
</dbReference>
<dbReference type="GO" id="GO:0015267">
    <property type="term" value="F:channel activity"/>
    <property type="evidence" value="ECO:0007669"/>
    <property type="project" value="InterPro"/>
</dbReference>
<keyword evidence="9" id="KW-1185">Reference proteome</keyword>
<dbReference type="RefSeq" id="WP_211632406.1">
    <property type="nucleotide sequence ID" value="NZ_CP073100.1"/>
</dbReference>
<dbReference type="Proteomes" id="UP000676169">
    <property type="component" value="Chromosome"/>
</dbReference>
<evidence type="ECO:0000256" key="3">
    <source>
        <dbReference type="ARBA" id="ARBA00022692"/>
    </source>
</evidence>
<feature type="transmembrane region" description="Helical" evidence="7">
    <location>
        <begin position="140"/>
        <end position="163"/>
    </location>
</feature>
<dbReference type="Pfam" id="PF00230">
    <property type="entry name" value="MIP"/>
    <property type="match status" value="1"/>
</dbReference>
<dbReference type="EMBL" id="CP073100">
    <property type="protein sequence ID" value="QUE51994.1"/>
    <property type="molecule type" value="Genomic_DNA"/>
</dbReference>
<dbReference type="InterPro" id="IPR023271">
    <property type="entry name" value="Aquaporin-like"/>
</dbReference>
<protein>
    <submittedName>
        <fullName evidence="8">Aquaporin</fullName>
    </submittedName>
</protein>
<keyword evidence="5 7" id="KW-0472">Membrane</keyword>
<evidence type="ECO:0000313" key="8">
    <source>
        <dbReference type="EMBL" id="QUE51994.1"/>
    </source>
</evidence>
<keyword evidence="4 7" id="KW-1133">Transmembrane helix</keyword>
<comment type="similarity">
    <text evidence="6">Belongs to the MIP/aquaporin (TC 1.A.8) family.</text>
</comment>
<dbReference type="PANTHER" id="PTHR45724">
    <property type="entry name" value="AQUAPORIN NIP2-1"/>
    <property type="match status" value="1"/>
</dbReference>
<evidence type="ECO:0000313" key="9">
    <source>
        <dbReference type="Proteomes" id="UP000676169"/>
    </source>
</evidence>
<accession>A0A975J107</accession>
<feature type="transmembrane region" description="Helical" evidence="7">
    <location>
        <begin position="31"/>
        <end position="52"/>
    </location>
</feature>
<dbReference type="GO" id="GO:0016020">
    <property type="term" value="C:membrane"/>
    <property type="evidence" value="ECO:0007669"/>
    <property type="project" value="UniProtKB-SubCell"/>
</dbReference>
<proteinExistence type="inferred from homology"/>
<comment type="subcellular location">
    <subcellularLocation>
        <location evidence="1">Membrane</location>
        <topology evidence="1">Multi-pass membrane protein</topology>
    </subcellularLocation>
</comment>
<evidence type="ECO:0000256" key="7">
    <source>
        <dbReference type="SAM" id="Phobius"/>
    </source>
</evidence>
<keyword evidence="3 6" id="KW-0812">Transmembrane</keyword>
<dbReference type="KEGG" id="lamb:KBB96_03685"/>
<evidence type="ECO:0000256" key="6">
    <source>
        <dbReference type="RuleBase" id="RU000477"/>
    </source>
</evidence>
<name>A0A975J107_9BACT</name>
<dbReference type="PROSITE" id="PS00221">
    <property type="entry name" value="MIP"/>
    <property type="match status" value="1"/>
</dbReference>
<organism evidence="8 9">
    <name type="scientific">Luteolibacter ambystomatis</name>
    <dbReference type="NCBI Taxonomy" id="2824561"/>
    <lineage>
        <taxon>Bacteria</taxon>
        <taxon>Pseudomonadati</taxon>
        <taxon>Verrucomicrobiota</taxon>
        <taxon>Verrucomicrobiia</taxon>
        <taxon>Verrucomicrobiales</taxon>
        <taxon>Verrucomicrobiaceae</taxon>
        <taxon>Luteolibacter</taxon>
    </lineage>
</organism>
<dbReference type="PRINTS" id="PR00783">
    <property type="entry name" value="MINTRINSICP"/>
</dbReference>
<feature type="transmembrane region" description="Helical" evidence="7">
    <location>
        <begin position="183"/>
        <end position="200"/>
    </location>
</feature>
<dbReference type="InterPro" id="IPR034294">
    <property type="entry name" value="Aquaporin_transptr"/>
</dbReference>
<reference evidence="8" key="1">
    <citation type="submission" date="2021-04" db="EMBL/GenBank/DDBJ databases">
        <title>Luteolibacter sp. 32A isolated from the skin of an Anderson's salamander (Ambystoma andersonii).</title>
        <authorList>
            <person name="Spergser J."/>
            <person name="Busse H.-J."/>
        </authorList>
    </citation>
    <scope>NUCLEOTIDE SEQUENCE</scope>
    <source>
        <strain evidence="8">32A</strain>
    </source>
</reference>
<dbReference type="PANTHER" id="PTHR45724:SF13">
    <property type="entry name" value="AQUAPORIN NIP1-1-RELATED"/>
    <property type="match status" value="1"/>
</dbReference>
<dbReference type="InterPro" id="IPR000425">
    <property type="entry name" value="MIP"/>
</dbReference>
<dbReference type="AlphaFoldDB" id="A0A975J107"/>
<dbReference type="SUPFAM" id="SSF81338">
    <property type="entry name" value="Aquaporin-like"/>
    <property type="match status" value="1"/>
</dbReference>
<keyword evidence="2 6" id="KW-0813">Transport</keyword>
<evidence type="ECO:0000256" key="5">
    <source>
        <dbReference type="ARBA" id="ARBA00023136"/>
    </source>
</evidence>
<sequence length="208" mass="21558">MKKLLVEFIGTFFLTLTVATAAVLGTGTPYAPFAIGSVLMVMIYAGGHVSGAHYNPAVSLAVYLRGRSSLQDLISYIVVQLLAGVAAVFVAKALVPGQGVDPLALKSTPTLISELLFTFALAWVVLSTATAKATSGNSNYGLAIGFTVLVGAITVGSISGGAFNPAVSTMLLVIGKLRIGDCWLHFLPQVLGAVVAAYAFKTTHPEDR</sequence>
<feature type="transmembrane region" description="Helical" evidence="7">
    <location>
        <begin position="115"/>
        <end position="133"/>
    </location>
</feature>
<dbReference type="Gene3D" id="1.20.1080.10">
    <property type="entry name" value="Glycerol uptake facilitator protein"/>
    <property type="match status" value="2"/>
</dbReference>
<gene>
    <name evidence="8" type="ORF">KBB96_03685</name>
</gene>
<evidence type="ECO:0000256" key="2">
    <source>
        <dbReference type="ARBA" id="ARBA00022448"/>
    </source>
</evidence>
<evidence type="ECO:0000256" key="1">
    <source>
        <dbReference type="ARBA" id="ARBA00004141"/>
    </source>
</evidence>